<dbReference type="RefSeq" id="WP_189979997.1">
    <property type="nucleotide sequence ID" value="NZ_BNBF01000004.1"/>
</dbReference>
<sequence length="161" mass="17721">MSHTTADTAAVTAVLTDLVRAWERHDADAYGALFTEDATYITYIGTFYRGRQDIVDSHRVLFGGFLKGTRLADEILDIRFHGPGTAVVNGRGDTYKGTRPRKLTKVQTYTLVRESDGHWRIAAFHNTKRRPLLESVSFRFAPALAPAAPAVGGNGQRGRTG</sequence>
<comment type="caution">
    <text evidence="2">The sequence shown here is derived from an EMBL/GenBank/DDBJ whole genome shotgun (WGS) entry which is preliminary data.</text>
</comment>
<dbReference type="InterPro" id="IPR032710">
    <property type="entry name" value="NTF2-like_dom_sf"/>
</dbReference>
<dbReference type="EMBL" id="BNBF01000004">
    <property type="protein sequence ID" value="GHG42268.1"/>
    <property type="molecule type" value="Genomic_DNA"/>
</dbReference>
<dbReference type="InterPro" id="IPR027843">
    <property type="entry name" value="DUF4440"/>
</dbReference>
<dbReference type="InterPro" id="IPR011944">
    <property type="entry name" value="Steroid_delta5-4_isomerase"/>
</dbReference>
<accession>A0A919C3D3</accession>
<evidence type="ECO:0000259" key="1">
    <source>
        <dbReference type="Pfam" id="PF14534"/>
    </source>
</evidence>
<organism evidence="2 3">
    <name type="scientific">Streptomyces capoamus</name>
    <dbReference type="NCBI Taxonomy" id="68183"/>
    <lineage>
        <taxon>Bacteria</taxon>
        <taxon>Bacillati</taxon>
        <taxon>Actinomycetota</taxon>
        <taxon>Actinomycetes</taxon>
        <taxon>Kitasatosporales</taxon>
        <taxon>Streptomycetaceae</taxon>
        <taxon>Streptomyces</taxon>
    </lineage>
</organism>
<reference evidence="3" key="1">
    <citation type="journal article" date="2019" name="Int. J. Syst. Evol. Microbiol.">
        <title>The Global Catalogue of Microorganisms (GCM) 10K type strain sequencing project: providing services to taxonomists for standard genome sequencing and annotation.</title>
        <authorList>
            <consortium name="The Broad Institute Genomics Platform"/>
            <consortium name="The Broad Institute Genome Sequencing Center for Infectious Disease"/>
            <person name="Wu L."/>
            <person name="Ma J."/>
        </authorList>
    </citation>
    <scope>NUCLEOTIDE SEQUENCE [LARGE SCALE GENOMIC DNA]</scope>
    <source>
        <strain evidence="3">JCM 4253</strain>
    </source>
</reference>
<dbReference type="SUPFAM" id="SSF54427">
    <property type="entry name" value="NTF2-like"/>
    <property type="match status" value="1"/>
</dbReference>
<gene>
    <name evidence="2" type="ORF">GCM10018980_17820</name>
</gene>
<dbReference type="NCBIfam" id="TIGR02246">
    <property type="entry name" value="SgcJ/EcaC family oxidoreductase"/>
    <property type="match status" value="1"/>
</dbReference>
<keyword evidence="3" id="KW-1185">Reference proteome</keyword>
<dbReference type="Pfam" id="PF14534">
    <property type="entry name" value="DUF4440"/>
    <property type="match status" value="1"/>
</dbReference>
<feature type="domain" description="DUF4440" evidence="1">
    <location>
        <begin position="11"/>
        <end position="121"/>
    </location>
</feature>
<proteinExistence type="predicted"/>
<name>A0A919C3D3_9ACTN</name>
<protein>
    <recommendedName>
        <fullName evidence="1">DUF4440 domain-containing protein</fullName>
    </recommendedName>
</protein>
<dbReference type="Gene3D" id="3.10.450.50">
    <property type="match status" value="1"/>
</dbReference>
<dbReference type="AlphaFoldDB" id="A0A919C3D3"/>
<dbReference type="Proteomes" id="UP000619355">
    <property type="component" value="Unassembled WGS sequence"/>
</dbReference>
<evidence type="ECO:0000313" key="3">
    <source>
        <dbReference type="Proteomes" id="UP000619355"/>
    </source>
</evidence>
<evidence type="ECO:0000313" key="2">
    <source>
        <dbReference type="EMBL" id="GHG42268.1"/>
    </source>
</evidence>